<dbReference type="EC" id="3.4.13.22" evidence="9 10"/>
<protein>
    <recommendedName>
        <fullName evidence="9 10">D-alanyl-D-alanine dipeptidase</fullName>
        <shortName evidence="9 10">D-Ala-D-Ala dipeptidase</shortName>
        <ecNumber evidence="9 10">3.4.13.22</ecNumber>
    </recommendedName>
</protein>
<dbReference type="PANTHER" id="PTHR43126:SF1">
    <property type="entry name" value="D-ALANYL-D-ALANINE DIPEPTIDASE"/>
    <property type="match status" value="1"/>
</dbReference>
<feature type="active site" description="Proton donor/acceptor" evidence="9">
    <location>
        <position position="198"/>
    </location>
</feature>
<evidence type="ECO:0000256" key="2">
    <source>
        <dbReference type="ARBA" id="ARBA00022670"/>
    </source>
</evidence>
<name>A0AAP8MDV2_9GAMM</name>
<evidence type="ECO:0000256" key="9">
    <source>
        <dbReference type="HAMAP-Rule" id="MF_01924"/>
    </source>
</evidence>
<evidence type="ECO:0000256" key="10">
    <source>
        <dbReference type="PIRNR" id="PIRNR026671"/>
    </source>
</evidence>
<dbReference type="GO" id="GO:0008237">
    <property type="term" value="F:metallopeptidase activity"/>
    <property type="evidence" value="ECO:0007669"/>
    <property type="project" value="UniProtKB-KW"/>
</dbReference>
<evidence type="ECO:0000256" key="3">
    <source>
        <dbReference type="ARBA" id="ARBA00022723"/>
    </source>
</evidence>
<keyword evidence="13" id="KW-1185">Reference proteome</keyword>
<proteinExistence type="inferred from homology"/>
<evidence type="ECO:0000256" key="1">
    <source>
        <dbReference type="ARBA" id="ARBA00001362"/>
    </source>
</evidence>
<dbReference type="GO" id="GO:0071555">
    <property type="term" value="P:cell wall organization"/>
    <property type="evidence" value="ECO:0007669"/>
    <property type="project" value="UniProtKB-KW"/>
</dbReference>
<dbReference type="EMBL" id="PKUR01000003">
    <property type="protein sequence ID" value="PLW85971.1"/>
    <property type="molecule type" value="Genomic_DNA"/>
</dbReference>
<dbReference type="HAMAP" id="MF_01924">
    <property type="entry name" value="A_A_dipeptidase"/>
    <property type="match status" value="1"/>
</dbReference>
<evidence type="ECO:0000256" key="6">
    <source>
        <dbReference type="ARBA" id="ARBA00022997"/>
    </source>
</evidence>
<evidence type="ECO:0000256" key="4">
    <source>
        <dbReference type="ARBA" id="ARBA00022801"/>
    </source>
</evidence>
<keyword evidence="2 9" id="KW-0645">Protease</keyword>
<dbReference type="Gene3D" id="3.30.1380.10">
    <property type="match status" value="1"/>
</dbReference>
<gene>
    <name evidence="9" type="primary">ddpX</name>
    <name evidence="12" type="ORF">C0029_14075</name>
</gene>
<comment type="cofactor">
    <cofactor evidence="9">
        <name>Zn(2+)</name>
        <dbReference type="ChEBI" id="CHEBI:29105"/>
    </cofactor>
    <text evidence="9">Binds 1 zinc ion per subunit.</text>
</comment>
<dbReference type="AlphaFoldDB" id="A0AAP8MDV2"/>
<feature type="binding site" evidence="9">
    <location>
        <position position="140"/>
    </location>
    <ligand>
        <name>Zn(2+)</name>
        <dbReference type="ChEBI" id="CHEBI:29105"/>
        <note>catalytic</note>
    </ligand>
</feature>
<sequence>MRFLMTLLLLGASVKTIADEVLVNLIDYAPDIKTEIRYHGSDNFVGRRVDGYEAPQCLLTLPSAQALAAAQQELLSFGLSLRVYDCYRPQRAVDHFMRWTRDTSDTLQKARYYPTLAKSELVPKGYIAEQSGHSRGSTVDLTLVETASGQALDMGTEWDYFGPLSNTQNDTIRPKARANRLLLRSVMERHGFSNYPAEWWHFTLKNEPYPETYFDEPVR</sequence>
<keyword evidence="6 9" id="KW-0224">Dipeptidase</keyword>
<dbReference type="GO" id="GO:0008270">
    <property type="term" value="F:zinc ion binding"/>
    <property type="evidence" value="ECO:0007669"/>
    <property type="project" value="UniProtKB-UniRule"/>
</dbReference>
<dbReference type="PANTHER" id="PTHR43126">
    <property type="entry name" value="D-ALANYL-D-ALANINE DIPEPTIDASE"/>
    <property type="match status" value="1"/>
</dbReference>
<dbReference type="GO" id="GO:0160237">
    <property type="term" value="F:D-Ala-D-Ala dipeptidase activity"/>
    <property type="evidence" value="ECO:0007669"/>
    <property type="project" value="UniProtKB-EC"/>
</dbReference>
<feature type="binding site" evidence="9">
    <location>
        <position position="133"/>
    </location>
    <ligand>
        <name>Zn(2+)</name>
        <dbReference type="ChEBI" id="CHEBI:29105"/>
        <note>catalytic</note>
    </ligand>
</feature>
<dbReference type="InterPro" id="IPR000755">
    <property type="entry name" value="A_A_dipeptidase"/>
</dbReference>
<feature type="chain" id="PRO_5043044959" description="D-alanyl-D-alanine dipeptidase" evidence="11">
    <location>
        <begin position="19"/>
        <end position="219"/>
    </location>
</feature>
<dbReference type="CDD" id="cd14817">
    <property type="entry name" value="D-Ala-D-Ala_dipeptidase_VanX"/>
    <property type="match status" value="1"/>
</dbReference>
<reference evidence="12 13" key="1">
    <citation type="submission" date="2018-01" db="EMBL/GenBank/DDBJ databases">
        <title>The draft genome sequence of Halioglobus japonicus S1-36.</title>
        <authorList>
            <person name="Du Z.-J."/>
            <person name="Shi M.-J."/>
        </authorList>
    </citation>
    <scope>NUCLEOTIDE SEQUENCE [LARGE SCALE GENOMIC DNA]</scope>
    <source>
        <strain evidence="12 13">S1-36</strain>
    </source>
</reference>
<evidence type="ECO:0000313" key="13">
    <source>
        <dbReference type="Proteomes" id="UP000235162"/>
    </source>
</evidence>
<dbReference type="Pfam" id="PF01427">
    <property type="entry name" value="Peptidase_M15"/>
    <property type="match status" value="1"/>
</dbReference>
<keyword evidence="7 9" id="KW-0482">Metalloprotease</keyword>
<comment type="caution">
    <text evidence="12">The sequence shown here is derived from an EMBL/GenBank/DDBJ whole genome shotgun (WGS) entry which is preliminary data.</text>
</comment>
<feature type="site" description="Transition state stabilizer" evidence="9">
    <location>
        <position position="88"/>
    </location>
</feature>
<evidence type="ECO:0000313" key="12">
    <source>
        <dbReference type="EMBL" id="PLW85971.1"/>
    </source>
</evidence>
<comment type="catalytic activity">
    <reaction evidence="1 9 10">
        <text>D-alanyl-D-alanine + H2O = 2 D-alanine</text>
        <dbReference type="Rhea" id="RHEA:20661"/>
        <dbReference type="ChEBI" id="CHEBI:15377"/>
        <dbReference type="ChEBI" id="CHEBI:57416"/>
        <dbReference type="ChEBI" id="CHEBI:57822"/>
        <dbReference type="EC" id="3.4.13.22"/>
    </reaction>
</comment>
<dbReference type="PIRSF" id="PIRSF026671">
    <property type="entry name" value="AA_dipeptidase"/>
    <property type="match status" value="1"/>
</dbReference>
<evidence type="ECO:0000256" key="11">
    <source>
        <dbReference type="SAM" id="SignalP"/>
    </source>
</evidence>
<feature type="binding site" evidence="9">
    <location>
        <position position="201"/>
    </location>
    <ligand>
        <name>Zn(2+)</name>
        <dbReference type="ChEBI" id="CHEBI:29105"/>
        <note>catalytic</note>
    </ligand>
</feature>
<organism evidence="12 13">
    <name type="scientific">Halioglobus japonicus</name>
    <dbReference type="NCBI Taxonomy" id="930805"/>
    <lineage>
        <taxon>Bacteria</taxon>
        <taxon>Pseudomonadati</taxon>
        <taxon>Pseudomonadota</taxon>
        <taxon>Gammaproteobacteria</taxon>
        <taxon>Cellvibrionales</taxon>
        <taxon>Halieaceae</taxon>
        <taxon>Halioglobus</taxon>
    </lineage>
</organism>
<keyword evidence="5 9" id="KW-0862">Zinc</keyword>
<dbReference type="KEGG" id="hja:BST95_05525"/>
<evidence type="ECO:0000256" key="5">
    <source>
        <dbReference type="ARBA" id="ARBA00022833"/>
    </source>
</evidence>
<keyword evidence="11" id="KW-0732">Signal</keyword>
<keyword evidence="4 9" id="KW-0378">Hydrolase</keyword>
<comment type="similarity">
    <text evidence="9 10">Belongs to the peptidase M15D family.</text>
</comment>
<dbReference type="SUPFAM" id="SSF55166">
    <property type="entry name" value="Hedgehog/DD-peptidase"/>
    <property type="match status" value="1"/>
</dbReference>
<accession>A0AAP8MDV2</accession>
<feature type="signal peptide" evidence="11">
    <location>
        <begin position="1"/>
        <end position="18"/>
    </location>
</feature>
<dbReference type="GO" id="GO:0006508">
    <property type="term" value="P:proteolysis"/>
    <property type="evidence" value="ECO:0007669"/>
    <property type="project" value="UniProtKB-KW"/>
</dbReference>
<keyword evidence="3 9" id="KW-0479">Metal-binding</keyword>
<dbReference type="InterPro" id="IPR009045">
    <property type="entry name" value="Zn_M74/Hedgehog-like"/>
</dbReference>
<keyword evidence="8 10" id="KW-0961">Cell wall biogenesis/degradation</keyword>
<dbReference type="Proteomes" id="UP000235162">
    <property type="component" value="Unassembled WGS sequence"/>
</dbReference>
<evidence type="ECO:0000256" key="7">
    <source>
        <dbReference type="ARBA" id="ARBA00023049"/>
    </source>
</evidence>
<comment type="function">
    <text evidence="9 10">Catalyzes hydrolysis of the D-alanyl-D-alanine dipeptide.</text>
</comment>
<evidence type="ECO:0000256" key="8">
    <source>
        <dbReference type="ARBA" id="ARBA00023316"/>
    </source>
</evidence>